<dbReference type="GO" id="GO:0006096">
    <property type="term" value="P:glycolytic process"/>
    <property type="evidence" value="ECO:0007669"/>
    <property type="project" value="InterPro"/>
</dbReference>
<evidence type="ECO:0000256" key="2">
    <source>
        <dbReference type="ARBA" id="ARBA00022777"/>
    </source>
</evidence>
<evidence type="ECO:0000256" key="1">
    <source>
        <dbReference type="ARBA" id="ARBA00022679"/>
    </source>
</evidence>
<comment type="similarity">
    <text evidence="3">Belongs to the bacterial glucokinase family.</text>
</comment>
<dbReference type="Gene3D" id="3.40.367.20">
    <property type="match status" value="1"/>
</dbReference>
<dbReference type="GO" id="GO:0005829">
    <property type="term" value="C:cytosol"/>
    <property type="evidence" value="ECO:0007669"/>
    <property type="project" value="TreeGrafter"/>
</dbReference>
<dbReference type="EMBL" id="JACFXV010000038">
    <property type="protein sequence ID" value="MBA5776264.1"/>
    <property type="molecule type" value="Genomic_DNA"/>
</dbReference>
<dbReference type="InterPro" id="IPR003836">
    <property type="entry name" value="Glucokinase"/>
</dbReference>
<dbReference type="EC" id="2.7.1.2" evidence="4"/>
<keyword evidence="5" id="KW-1185">Reference proteome</keyword>
<dbReference type="NCBIfam" id="TIGR00749">
    <property type="entry name" value="glk"/>
    <property type="match status" value="1"/>
</dbReference>
<dbReference type="SUPFAM" id="SSF53067">
    <property type="entry name" value="Actin-like ATPase domain"/>
    <property type="match status" value="1"/>
</dbReference>
<sequence length="348" mass="36453">MTLQANTLRALRFPVLIADIGGTNARFALVSDAHAATQVFGQCPTEAHPGFAEAATAMVLDKTSLLPRTAVLAVAGPVTGDRIPLTNANWVIEPKRLLEDMNLDAVIVLNDFEAQALALPGLEGNDVEAIGGGTALPFGAKVVVGPGTGLGAAAMVHAHETWVPIPGEGGHVELGPVSADDEKIWPFIERQDGRIGAERIICGAGLLRLARAVARADGAERSYASPADVTDAADAGDDVALHTMEVFARALGRVSGDFALTFLARGGVFLAGGIAPKIDRYLKTGAFRASFEAKAPHAALMKTIPTFLVRHANPALEGLASFARTPSLFAVELNGRKWERDCENRAAS</sequence>
<dbReference type="Proteomes" id="UP000541109">
    <property type="component" value="Unassembled WGS sequence"/>
</dbReference>
<dbReference type="RefSeq" id="WP_182162485.1">
    <property type="nucleotide sequence ID" value="NZ_JACFXV010000038.1"/>
</dbReference>
<keyword evidence="2 4" id="KW-0418">Kinase</keyword>
<dbReference type="InterPro" id="IPR050201">
    <property type="entry name" value="Bacterial_glucokinase"/>
</dbReference>
<dbReference type="PANTHER" id="PTHR47690:SF1">
    <property type="entry name" value="GLUCOKINASE"/>
    <property type="match status" value="1"/>
</dbReference>
<protein>
    <submittedName>
        <fullName evidence="4">Glucokinase</fullName>
        <ecNumber evidence="4">2.7.1.2</ecNumber>
    </submittedName>
</protein>
<proteinExistence type="inferred from homology"/>
<evidence type="ECO:0000313" key="5">
    <source>
        <dbReference type="Proteomes" id="UP000541109"/>
    </source>
</evidence>
<dbReference type="Gene3D" id="3.30.420.40">
    <property type="match status" value="1"/>
</dbReference>
<dbReference type="CDD" id="cd24008">
    <property type="entry name" value="ASKHA_NBD_GLK"/>
    <property type="match status" value="1"/>
</dbReference>
<dbReference type="GO" id="GO:0005536">
    <property type="term" value="F:D-glucose binding"/>
    <property type="evidence" value="ECO:0007669"/>
    <property type="project" value="InterPro"/>
</dbReference>
<accession>A0A839AB61</accession>
<dbReference type="Pfam" id="PF02685">
    <property type="entry name" value="Glucokinase"/>
    <property type="match status" value="1"/>
</dbReference>
<dbReference type="PANTHER" id="PTHR47690">
    <property type="entry name" value="GLUCOKINASE"/>
    <property type="match status" value="1"/>
</dbReference>
<gene>
    <name evidence="4" type="primary">glk</name>
    <name evidence="4" type="ORF">H2509_03900</name>
</gene>
<keyword evidence="1 4" id="KW-0808">Transferase</keyword>
<dbReference type="GO" id="GO:0005524">
    <property type="term" value="F:ATP binding"/>
    <property type="evidence" value="ECO:0007669"/>
    <property type="project" value="InterPro"/>
</dbReference>
<dbReference type="AlphaFoldDB" id="A0A839AB61"/>
<comment type="caution">
    <text evidence="4">The sequence shown here is derived from an EMBL/GenBank/DDBJ whole genome shotgun (WGS) entry which is preliminary data.</text>
</comment>
<name>A0A839AB61_9HYPH</name>
<evidence type="ECO:0000256" key="3">
    <source>
        <dbReference type="RuleBase" id="RU004046"/>
    </source>
</evidence>
<evidence type="ECO:0000313" key="4">
    <source>
        <dbReference type="EMBL" id="MBA5776264.1"/>
    </source>
</evidence>
<organism evidence="4 5">
    <name type="scientific">Stappia albiluteola</name>
    <dbReference type="NCBI Taxonomy" id="2758565"/>
    <lineage>
        <taxon>Bacteria</taxon>
        <taxon>Pseudomonadati</taxon>
        <taxon>Pseudomonadota</taxon>
        <taxon>Alphaproteobacteria</taxon>
        <taxon>Hyphomicrobiales</taxon>
        <taxon>Stappiaceae</taxon>
        <taxon>Stappia</taxon>
    </lineage>
</organism>
<dbReference type="InterPro" id="IPR043129">
    <property type="entry name" value="ATPase_NBD"/>
</dbReference>
<reference evidence="4 5" key="1">
    <citation type="submission" date="2020-07" db="EMBL/GenBank/DDBJ databases">
        <title>Stappia sp., F7233, whole genome shotgun sequencing project.</title>
        <authorList>
            <person name="Jiang S."/>
            <person name="Liu Z.W."/>
            <person name="Du Z.J."/>
        </authorList>
    </citation>
    <scope>NUCLEOTIDE SEQUENCE [LARGE SCALE GENOMIC DNA]</scope>
    <source>
        <strain evidence="4 5">F7233</strain>
    </source>
</reference>
<dbReference type="GO" id="GO:0004340">
    <property type="term" value="F:glucokinase activity"/>
    <property type="evidence" value="ECO:0007669"/>
    <property type="project" value="UniProtKB-EC"/>
</dbReference>